<evidence type="ECO:0000313" key="2">
    <source>
        <dbReference type="EMBL" id="PSR31048.1"/>
    </source>
</evidence>
<dbReference type="Proteomes" id="UP000242972">
    <property type="component" value="Unassembled WGS sequence"/>
</dbReference>
<accession>A0A2T2X9C0</accession>
<feature type="chain" id="PRO_5015709828" evidence="1">
    <location>
        <begin position="31"/>
        <end position="286"/>
    </location>
</feature>
<name>A0A2T2X9C0_9FIRM</name>
<reference evidence="2 3" key="1">
    <citation type="journal article" date="2014" name="BMC Genomics">
        <title>Comparison of environmental and isolate Sulfobacillus genomes reveals diverse carbon, sulfur, nitrogen, and hydrogen metabolisms.</title>
        <authorList>
            <person name="Justice N.B."/>
            <person name="Norman A."/>
            <person name="Brown C.T."/>
            <person name="Singh A."/>
            <person name="Thomas B.C."/>
            <person name="Banfield J.F."/>
        </authorList>
    </citation>
    <scope>NUCLEOTIDE SEQUENCE [LARGE SCALE GENOMIC DNA]</scope>
    <source>
        <strain evidence="2">AMDSBA4</strain>
    </source>
</reference>
<keyword evidence="1" id="KW-0732">Signal</keyword>
<proteinExistence type="predicted"/>
<sequence length="286" mass="30875">MIRIRKSLKVILVFGIVAFLLSGCSPQSTSVSNSVSHTPVPSTSSPNVTVVASMNSKISTDQAKNPVSAAEATMSWKLSNDKTVHVSSNSDVVASPVLGDIAVVTLKVPDVRPIPMYYFLYMMKKNNVWSLKGIMASPLDNSLQKVHLPPYSNLIDATIQIKGMGRFEEFYSPGTAITLANISENNSNLPSGETMEVNARALPTAHVYAANSNPPIIQHSGAQSTQRVTVFSQGAEHGLYYRFGSGWIWVAGTVSQFNLTRLSKGLQSHVYNVLKTGYASGYSTNS</sequence>
<protein>
    <submittedName>
        <fullName evidence="2">Uncharacterized protein</fullName>
    </submittedName>
</protein>
<dbReference type="PROSITE" id="PS51257">
    <property type="entry name" value="PROKAR_LIPOPROTEIN"/>
    <property type="match status" value="1"/>
</dbReference>
<dbReference type="AlphaFoldDB" id="A0A2T2X9C0"/>
<evidence type="ECO:0000256" key="1">
    <source>
        <dbReference type="SAM" id="SignalP"/>
    </source>
</evidence>
<gene>
    <name evidence="2" type="ORF">C7B46_17295</name>
</gene>
<evidence type="ECO:0000313" key="3">
    <source>
        <dbReference type="Proteomes" id="UP000242972"/>
    </source>
</evidence>
<feature type="signal peptide" evidence="1">
    <location>
        <begin position="1"/>
        <end position="30"/>
    </location>
</feature>
<organism evidence="2 3">
    <name type="scientific">Sulfobacillus benefaciens</name>
    <dbReference type="NCBI Taxonomy" id="453960"/>
    <lineage>
        <taxon>Bacteria</taxon>
        <taxon>Bacillati</taxon>
        <taxon>Bacillota</taxon>
        <taxon>Clostridia</taxon>
        <taxon>Eubacteriales</taxon>
        <taxon>Clostridiales Family XVII. Incertae Sedis</taxon>
        <taxon>Sulfobacillus</taxon>
    </lineage>
</organism>
<dbReference type="EMBL" id="PXYW01000070">
    <property type="protein sequence ID" value="PSR31048.1"/>
    <property type="molecule type" value="Genomic_DNA"/>
</dbReference>
<comment type="caution">
    <text evidence="2">The sequence shown here is derived from an EMBL/GenBank/DDBJ whole genome shotgun (WGS) entry which is preliminary data.</text>
</comment>